<feature type="transmembrane region" description="Helical" evidence="1">
    <location>
        <begin position="6"/>
        <end position="27"/>
    </location>
</feature>
<dbReference type="EMBL" id="JAJLJH010000004">
    <property type="protein sequence ID" value="MCK9687395.1"/>
    <property type="molecule type" value="Genomic_DNA"/>
</dbReference>
<protein>
    <submittedName>
        <fullName evidence="2">Cadmium resistance transporter</fullName>
    </submittedName>
</protein>
<dbReference type="AlphaFoldDB" id="A0A9X2C3F4"/>
<comment type="caution">
    <text evidence="2">The sequence shown here is derived from an EMBL/GenBank/DDBJ whole genome shotgun (WGS) entry which is preliminary data.</text>
</comment>
<reference evidence="2" key="1">
    <citation type="submission" date="2021-11" db="EMBL/GenBank/DDBJ databases">
        <title>BS-T2-15 a new species belonging to the Comamonadaceae family isolated from the soil of a French oak forest.</title>
        <authorList>
            <person name="Mieszkin S."/>
            <person name="Alain K."/>
        </authorList>
    </citation>
    <scope>NUCLEOTIDE SEQUENCE</scope>
    <source>
        <strain evidence="2">BS-T2-15</strain>
    </source>
</reference>
<dbReference type="RefSeq" id="WP_275683432.1">
    <property type="nucleotide sequence ID" value="NZ_JAJLJH010000004.1"/>
</dbReference>
<keyword evidence="1" id="KW-0812">Transmembrane</keyword>
<evidence type="ECO:0000313" key="3">
    <source>
        <dbReference type="Proteomes" id="UP001139353"/>
    </source>
</evidence>
<sequence length="206" mass="21512">MTALVALAVGLFVTTNLDDLFMLVAFFSDARVRPRQIVAGQLAGLAALYAASVVFSLLSLVVAPAWIGLLGVLPIAIGLHAFARRQRGDDSDDDDAAPDADRAGGRANVLVVAATTIANGGDNLGIYTPVFATRSGVEIAAIGVVFAAMTMAWVGAAFWLTRHPTIGPPIQRHGRRVAPFVLVALGAWILHDAGSFALLASWLRAA</sequence>
<organism evidence="2 3">
    <name type="scientific">Scleromatobacter humisilvae</name>
    <dbReference type="NCBI Taxonomy" id="2897159"/>
    <lineage>
        <taxon>Bacteria</taxon>
        <taxon>Pseudomonadati</taxon>
        <taxon>Pseudomonadota</taxon>
        <taxon>Betaproteobacteria</taxon>
        <taxon>Burkholderiales</taxon>
        <taxon>Sphaerotilaceae</taxon>
        <taxon>Scleromatobacter</taxon>
    </lineage>
</organism>
<keyword evidence="3" id="KW-1185">Reference proteome</keyword>
<proteinExistence type="predicted"/>
<evidence type="ECO:0000256" key="1">
    <source>
        <dbReference type="SAM" id="Phobius"/>
    </source>
</evidence>
<accession>A0A9X2C3F4</accession>
<dbReference type="Pfam" id="PF03596">
    <property type="entry name" value="Cad"/>
    <property type="match status" value="1"/>
</dbReference>
<dbReference type="InterPro" id="IPR004676">
    <property type="entry name" value="Cd-R_transporter"/>
</dbReference>
<feature type="transmembrane region" description="Helical" evidence="1">
    <location>
        <begin position="39"/>
        <end position="59"/>
    </location>
</feature>
<feature type="transmembrane region" description="Helical" evidence="1">
    <location>
        <begin position="65"/>
        <end position="83"/>
    </location>
</feature>
<dbReference type="Proteomes" id="UP001139353">
    <property type="component" value="Unassembled WGS sequence"/>
</dbReference>
<feature type="transmembrane region" description="Helical" evidence="1">
    <location>
        <begin position="139"/>
        <end position="160"/>
    </location>
</feature>
<feature type="transmembrane region" description="Helical" evidence="1">
    <location>
        <begin position="180"/>
        <end position="203"/>
    </location>
</feature>
<name>A0A9X2C3F4_9BURK</name>
<keyword evidence="1" id="KW-0472">Membrane</keyword>
<evidence type="ECO:0000313" key="2">
    <source>
        <dbReference type="EMBL" id="MCK9687395.1"/>
    </source>
</evidence>
<gene>
    <name evidence="2" type="ORF">LPC04_16950</name>
</gene>
<keyword evidence="1" id="KW-1133">Transmembrane helix</keyword>